<keyword evidence="5" id="KW-0472">Membrane</keyword>
<evidence type="ECO:0000256" key="1">
    <source>
        <dbReference type="ARBA" id="ARBA00004175"/>
    </source>
</evidence>
<dbReference type="Gene3D" id="1.25.40.20">
    <property type="entry name" value="Ankyrin repeat-containing domain"/>
    <property type="match status" value="2"/>
</dbReference>
<accession>A0A1Y3ARG7</accession>
<dbReference type="SMART" id="SM00248">
    <property type="entry name" value="ANK"/>
    <property type="match status" value="6"/>
</dbReference>
<dbReference type="PROSITE" id="PS50297">
    <property type="entry name" value="ANK_REP_REGION"/>
    <property type="match status" value="2"/>
</dbReference>
<evidence type="ECO:0000256" key="6">
    <source>
        <dbReference type="PROSITE-ProRule" id="PRU00023"/>
    </source>
</evidence>
<dbReference type="GO" id="GO:0043197">
    <property type="term" value="C:dendritic spine"/>
    <property type="evidence" value="ECO:0007669"/>
    <property type="project" value="TreeGrafter"/>
</dbReference>
<organism evidence="8 9">
    <name type="scientific">Euroglyphus maynei</name>
    <name type="common">Mayne's house dust mite</name>
    <dbReference type="NCBI Taxonomy" id="6958"/>
    <lineage>
        <taxon>Eukaryota</taxon>
        <taxon>Metazoa</taxon>
        <taxon>Ecdysozoa</taxon>
        <taxon>Arthropoda</taxon>
        <taxon>Chelicerata</taxon>
        <taxon>Arachnida</taxon>
        <taxon>Acari</taxon>
        <taxon>Acariformes</taxon>
        <taxon>Sarcoptiformes</taxon>
        <taxon>Astigmata</taxon>
        <taxon>Psoroptidia</taxon>
        <taxon>Analgoidea</taxon>
        <taxon>Pyroglyphidae</taxon>
        <taxon>Pyroglyphinae</taxon>
        <taxon>Euroglyphus</taxon>
    </lineage>
</organism>
<reference evidence="8 9" key="1">
    <citation type="submission" date="2017-03" db="EMBL/GenBank/DDBJ databases">
        <title>Genome Survey of Euroglyphus maynei.</title>
        <authorList>
            <person name="Arlian L.G."/>
            <person name="Morgan M.S."/>
            <person name="Rider S.D."/>
        </authorList>
    </citation>
    <scope>NUCLEOTIDE SEQUENCE [LARGE SCALE GENOMIC DNA]</scope>
    <source>
        <strain evidence="8">Arlian Lab</strain>
        <tissue evidence="8">Whole body</tissue>
    </source>
</reference>
<dbReference type="InterPro" id="IPR002110">
    <property type="entry name" value="Ankyrin_rpt"/>
</dbReference>
<evidence type="ECO:0000256" key="2">
    <source>
        <dbReference type="ARBA" id="ARBA00022483"/>
    </source>
</evidence>
<evidence type="ECO:0000256" key="7">
    <source>
        <dbReference type="SAM" id="MobiDB-lite"/>
    </source>
</evidence>
<dbReference type="PROSITE" id="PS50088">
    <property type="entry name" value="ANK_REPEAT"/>
    <property type="match status" value="3"/>
</dbReference>
<proteinExistence type="predicted"/>
<comment type="subcellular location">
    <subcellularLocation>
        <location evidence="1">Target cell membrane</location>
    </subcellularLocation>
</comment>
<dbReference type="SUPFAM" id="SSF48403">
    <property type="entry name" value="Ankyrin repeat"/>
    <property type="match status" value="1"/>
</dbReference>
<dbReference type="Pfam" id="PF12796">
    <property type="entry name" value="Ank_2"/>
    <property type="match status" value="2"/>
</dbReference>
<feature type="repeat" description="ANK" evidence="6">
    <location>
        <begin position="187"/>
        <end position="219"/>
    </location>
</feature>
<dbReference type="GO" id="GO:0035255">
    <property type="term" value="F:ionotropic glutamate receptor binding"/>
    <property type="evidence" value="ECO:0007669"/>
    <property type="project" value="TreeGrafter"/>
</dbReference>
<dbReference type="OrthoDB" id="445896at2759"/>
<evidence type="ECO:0000256" key="5">
    <source>
        <dbReference type="ARBA" id="ARBA00023298"/>
    </source>
</evidence>
<dbReference type="EMBL" id="MUJZ01062736">
    <property type="protein sequence ID" value="OTF71060.1"/>
    <property type="molecule type" value="Genomic_DNA"/>
</dbReference>
<comment type="caution">
    <text evidence="8">The sequence shown here is derived from an EMBL/GenBank/DDBJ whole genome shotgun (WGS) entry which is preliminary data.</text>
</comment>
<dbReference type="GO" id="GO:0030160">
    <property type="term" value="F:synaptic receptor adaptor activity"/>
    <property type="evidence" value="ECO:0007669"/>
    <property type="project" value="TreeGrafter"/>
</dbReference>
<dbReference type="GO" id="GO:0045211">
    <property type="term" value="C:postsynaptic membrane"/>
    <property type="evidence" value="ECO:0007669"/>
    <property type="project" value="TreeGrafter"/>
</dbReference>
<feature type="non-terminal residue" evidence="8">
    <location>
        <position position="289"/>
    </location>
</feature>
<dbReference type="AlphaFoldDB" id="A0A1Y3ARG7"/>
<dbReference type="Proteomes" id="UP000194236">
    <property type="component" value="Unassembled WGS sequence"/>
</dbReference>
<feature type="region of interest" description="Disordered" evidence="7">
    <location>
        <begin position="250"/>
        <end position="289"/>
    </location>
</feature>
<gene>
    <name evidence="8" type="ORF">BLA29_005091</name>
</gene>
<feature type="repeat" description="ANK" evidence="6">
    <location>
        <begin position="86"/>
        <end position="118"/>
    </location>
</feature>
<keyword evidence="3" id="KW-1052">Target cell membrane</keyword>
<evidence type="ECO:0000256" key="4">
    <source>
        <dbReference type="ARBA" id="ARBA00023028"/>
    </source>
</evidence>
<keyword evidence="9" id="KW-1185">Reference proteome</keyword>
<evidence type="ECO:0000313" key="8">
    <source>
        <dbReference type="EMBL" id="OTF71060.1"/>
    </source>
</evidence>
<feature type="compositionally biased region" description="Polar residues" evidence="7">
    <location>
        <begin position="265"/>
        <end position="278"/>
    </location>
</feature>
<keyword evidence="4" id="KW-0800">Toxin</keyword>
<dbReference type="GO" id="GO:0014069">
    <property type="term" value="C:postsynaptic density"/>
    <property type="evidence" value="ECO:0007669"/>
    <property type="project" value="TreeGrafter"/>
</dbReference>
<keyword evidence="4" id="KW-0638">Presynaptic neurotoxin</keyword>
<feature type="repeat" description="ANK" evidence="6">
    <location>
        <begin position="119"/>
        <end position="152"/>
    </location>
</feature>
<dbReference type="GO" id="GO:0044231">
    <property type="term" value="C:host cell presynaptic membrane"/>
    <property type="evidence" value="ECO:0007669"/>
    <property type="project" value="UniProtKB-KW"/>
</dbReference>
<evidence type="ECO:0000256" key="3">
    <source>
        <dbReference type="ARBA" id="ARBA00022537"/>
    </source>
</evidence>
<dbReference type="InterPro" id="IPR036770">
    <property type="entry name" value="Ankyrin_rpt-contain_sf"/>
</dbReference>
<dbReference type="GO" id="GO:0006887">
    <property type="term" value="P:exocytosis"/>
    <property type="evidence" value="ECO:0007669"/>
    <property type="project" value="UniProtKB-KW"/>
</dbReference>
<dbReference type="PANTHER" id="PTHR24135">
    <property type="entry name" value="SH3 AND MULTIPLE ANKYRIN REPEAT DOMAINS PROTEIN"/>
    <property type="match status" value="1"/>
</dbReference>
<dbReference type="GO" id="GO:0044218">
    <property type="term" value="C:other organism cell membrane"/>
    <property type="evidence" value="ECO:0007669"/>
    <property type="project" value="UniProtKB-KW"/>
</dbReference>
<sequence>MSTLPLASATRKKRKRSRLLTAIQNGNLDKLAKALVNCDPNFVDESSGDTPLSIASSLSISNSTTQQQIIVAIVNGGALLDFRTKDGRTALHVAVQKSNFIALKTLLDLGASPNYPDVNGLTPLYYTVIHKSNPKLTQLLLYEHANLGVTDQHGWQEIHHASKLGLVQHLEHLLFYGCDMNSRIIGSGNTSLHVAAINDQVECARILLLRGCDTSIVNNSHQNAHQVAVIAGNMSLAEYIKNHKQENVVPYRDKPRYNPARRPATHSSQDGNQMTPNKSKLLDVNGGGG</sequence>
<keyword evidence="6" id="KW-0040">ANK repeat</keyword>
<evidence type="ECO:0000313" key="9">
    <source>
        <dbReference type="Proteomes" id="UP000194236"/>
    </source>
</evidence>
<keyword evidence="4" id="KW-0528">Neurotoxin</keyword>
<keyword evidence="5" id="KW-1053">Target membrane</keyword>
<protein>
    <submittedName>
        <fullName evidence="8">Ankyrin repeat domain containing protein</fullName>
    </submittedName>
</protein>
<dbReference type="Pfam" id="PF00023">
    <property type="entry name" value="Ank"/>
    <property type="match status" value="1"/>
</dbReference>
<dbReference type="InterPro" id="IPR051569">
    <property type="entry name" value="SHANK"/>
</dbReference>
<dbReference type="PANTHER" id="PTHR24135:SF28">
    <property type="entry name" value="LD13733P"/>
    <property type="match status" value="1"/>
</dbReference>
<keyword evidence="2" id="KW-0268">Exocytosis</keyword>
<name>A0A1Y3ARG7_EURMA</name>